<protein>
    <submittedName>
        <fullName evidence="1">Uncharacterized protein</fullName>
    </submittedName>
</protein>
<proteinExistence type="predicted"/>
<name>A0A927FGI3_9BURK</name>
<evidence type="ECO:0000313" key="2">
    <source>
        <dbReference type="Proteomes" id="UP000647424"/>
    </source>
</evidence>
<keyword evidence="2" id="KW-1185">Reference proteome</keyword>
<dbReference type="AlphaFoldDB" id="A0A927FGI3"/>
<reference evidence="1" key="1">
    <citation type="submission" date="2020-09" db="EMBL/GenBank/DDBJ databases">
        <title>Genome seq and assembly of Limnohabitants sp.</title>
        <authorList>
            <person name="Chhetri G."/>
        </authorList>
    </citation>
    <scope>NUCLEOTIDE SEQUENCE</scope>
    <source>
        <strain evidence="1">JUR4</strain>
    </source>
</reference>
<evidence type="ECO:0000313" key="1">
    <source>
        <dbReference type="EMBL" id="MBD8049633.1"/>
    </source>
</evidence>
<dbReference type="EMBL" id="JACYFT010000001">
    <property type="protein sequence ID" value="MBD8049633.1"/>
    <property type="molecule type" value="Genomic_DNA"/>
</dbReference>
<gene>
    <name evidence="1" type="ORF">IC609_03680</name>
</gene>
<organism evidence="1 2">
    <name type="scientific">Limnohabitans radicicola</name>
    <dbReference type="NCBI Taxonomy" id="2771427"/>
    <lineage>
        <taxon>Bacteria</taxon>
        <taxon>Pseudomonadati</taxon>
        <taxon>Pseudomonadota</taxon>
        <taxon>Betaproteobacteria</taxon>
        <taxon>Burkholderiales</taxon>
        <taxon>Comamonadaceae</taxon>
        <taxon>Limnohabitans</taxon>
    </lineage>
</organism>
<dbReference type="Proteomes" id="UP000647424">
    <property type="component" value="Unassembled WGS sequence"/>
</dbReference>
<accession>A0A927FGI3</accession>
<comment type="caution">
    <text evidence="1">The sequence shown here is derived from an EMBL/GenBank/DDBJ whole genome shotgun (WGS) entry which is preliminary data.</text>
</comment>
<sequence>MGAAWLVCAGPASAASAAQLQCQVTYAGTTHTVRAEPVLDPYPVPSVDIGGRFRFKPIVVGTAQRVDRVLIYAYLVDGAQALPIHQAKFLPPFNLSPQFLTGQQYLYAGPLERELMYSCTLQGATP</sequence>